<dbReference type="GO" id="GO:0102559">
    <property type="term" value="F:peptide chain release factor N(5)-glutamine methyltransferase activity"/>
    <property type="evidence" value="ECO:0007669"/>
    <property type="project" value="UniProtKB-EC"/>
</dbReference>
<dbReference type="RefSeq" id="WP_110361276.1">
    <property type="nucleotide sequence ID" value="NZ_QFLI01000005.1"/>
</dbReference>
<feature type="binding site" evidence="4">
    <location>
        <position position="191"/>
    </location>
    <ligand>
        <name>S-adenosyl-L-methionine</name>
        <dbReference type="ChEBI" id="CHEBI:59789"/>
    </ligand>
</feature>
<dbReference type="Gene3D" id="1.10.8.10">
    <property type="entry name" value="DNA helicase RuvA subunit, C-terminal domain"/>
    <property type="match status" value="1"/>
</dbReference>
<dbReference type="NCBIfam" id="TIGR00536">
    <property type="entry name" value="hemK_fam"/>
    <property type="match status" value="1"/>
</dbReference>
<accession>A0A2V3ZXE4</accession>
<feature type="binding site" evidence="4">
    <location>
        <begin position="191"/>
        <end position="194"/>
    </location>
    <ligand>
        <name>substrate</name>
    </ligand>
</feature>
<dbReference type="AlphaFoldDB" id="A0A2V3ZXE4"/>
<keyword evidence="3 4" id="KW-0949">S-adenosyl-L-methionine</keyword>
<evidence type="ECO:0000313" key="7">
    <source>
        <dbReference type="EMBL" id="PXY00911.1"/>
    </source>
</evidence>
<evidence type="ECO:0000259" key="6">
    <source>
        <dbReference type="Pfam" id="PF17827"/>
    </source>
</evidence>
<dbReference type="PROSITE" id="PS00092">
    <property type="entry name" value="N6_MTASE"/>
    <property type="match status" value="1"/>
</dbReference>
<evidence type="ECO:0000256" key="3">
    <source>
        <dbReference type="ARBA" id="ARBA00022691"/>
    </source>
</evidence>
<evidence type="ECO:0000256" key="2">
    <source>
        <dbReference type="ARBA" id="ARBA00022679"/>
    </source>
</evidence>
<dbReference type="InterPro" id="IPR002052">
    <property type="entry name" value="DNA_methylase_N6_adenine_CS"/>
</dbReference>
<dbReference type="PANTHER" id="PTHR18895">
    <property type="entry name" value="HEMK METHYLTRANSFERASE"/>
    <property type="match status" value="1"/>
</dbReference>
<dbReference type="PANTHER" id="PTHR18895:SF74">
    <property type="entry name" value="MTRF1L RELEASE FACTOR GLUTAMINE METHYLTRANSFERASE"/>
    <property type="match status" value="1"/>
</dbReference>
<evidence type="ECO:0000256" key="4">
    <source>
        <dbReference type="HAMAP-Rule" id="MF_02126"/>
    </source>
</evidence>
<name>A0A2V3ZXE4_9BACT</name>
<dbReference type="InterPro" id="IPR029063">
    <property type="entry name" value="SAM-dependent_MTases_sf"/>
</dbReference>
<feature type="domain" description="Methyltransferase" evidence="5">
    <location>
        <begin position="115"/>
        <end position="222"/>
    </location>
</feature>
<keyword evidence="1 4" id="KW-0489">Methyltransferase</keyword>
<gene>
    <name evidence="4 7" type="primary">prmC</name>
    <name evidence="7" type="ORF">DF185_13525</name>
</gene>
<dbReference type="Pfam" id="PF17827">
    <property type="entry name" value="PrmC_N"/>
    <property type="match status" value="1"/>
</dbReference>
<comment type="caution">
    <text evidence="4">Lacks conserved residue(s) required for the propagation of feature annotation.</text>
</comment>
<dbReference type="Gene3D" id="3.40.50.150">
    <property type="entry name" value="Vaccinia Virus protein VP39"/>
    <property type="match status" value="1"/>
</dbReference>
<dbReference type="GO" id="GO:0003676">
    <property type="term" value="F:nucleic acid binding"/>
    <property type="evidence" value="ECO:0007669"/>
    <property type="project" value="InterPro"/>
</dbReference>
<protein>
    <recommendedName>
        <fullName evidence="4">Release factor glutamine methyltransferase</fullName>
        <shortName evidence="4">RF MTase</shortName>
        <ecNumber evidence="4">2.1.1.297</ecNumber>
    </recommendedName>
    <alternativeName>
        <fullName evidence="4">N5-glutamine methyltransferase PrmC</fullName>
    </alternativeName>
    <alternativeName>
        <fullName evidence="4">Protein-(glutamine-N5) MTase PrmC</fullName>
    </alternativeName>
    <alternativeName>
        <fullName evidence="4">Protein-glutamine N-methyltransferase PrmC</fullName>
    </alternativeName>
</protein>
<feature type="binding site" evidence="4">
    <location>
        <position position="147"/>
    </location>
    <ligand>
        <name>S-adenosyl-L-methionine</name>
        <dbReference type="ChEBI" id="CHEBI:59789"/>
    </ligand>
</feature>
<evidence type="ECO:0000256" key="1">
    <source>
        <dbReference type="ARBA" id="ARBA00022603"/>
    </source>
</evidence>
<dbReference type="InterPro" id="IPR004556">
    <property type="entry name" value="HemK-like"/>
</dbReference>
<sequence length="285" mass="32922">MSQLNNIQSTINYIKKELESIYSSRESESIAYILLEELLNYSRTQIQLNKTESIQDDQFAKVKEYIADLKDNKPIQYVLGEADFYELKFKVNRHTLIPRPETEELVHAIINENKEANLNILDIGTGSGCIPICLAKHLTNANVSSVDISPEAIQTATKNAKRNKVQVIFDERDILNWEIYEWEQLDIIVSNPPYVTNAEKEKMEKNVLDFEPHTALFVSDHDPLIFYRRIAELAQDHLKKGGRLYFEINENLGREMTVLLEQKGFSSIQVRKDINGKDRMMSAIK</sequence>
<dbReference type="GO" id="GO:0032259">
    <property type="term" value="P:methylation"/>
    <property type="evidence" value="ECO:0007669"/>
    <property type="project" value="UniProtKB-KW"/>
</dbReference>
<evidence type="ECO:0000259" key="5">
    <source>
        <dbReference type="Pfam" id="PF13847"/>
    </source>
</evidence>
<feature type="binding site" evidence="4">
    <location>
        <begin position="124"/>
        <end position="128"/>
    </location>
    <ligand>
        <name>S-adenosyl-L-methionine</name>
        <dbReference type="ChEBI" id="CHEBI:59789"/>
    </ligand>
</feature>
<dbReference type="OrthoDB" id="9800643at2"/>
<comment type="caution">
    <text evidence="7">The sequence shown here is derived from an EMBL/GenBank/DDBJ whole genome shotgun (WGS) entry which is preliminary data.</text>
</comment>
<comment type="similarity">
    <text evidence="4">Belongs to the protein N5-glutamine methyltransferase family. PrmC subfamily.</text>
</comment>
<dbReference type="SUPFAM" id="SSF53335">
    <property type="entry name" value="S-adenosyl-L-methionine-dependent methyltransferases"/>
    <property type="match status" value="1"/>
</dbReference>
<evidence type="ECO:0000313" key="8">
    <source>
        <dbReference type="Proteomes" id="UP000248079"/>
    </source>
</evidence>
<dbReference type="EMBL" id="QFLI01000005">
    <property type="protein sequence ID" value="PXY00911.1"/>
    <property type="molecule type" value="Genomic_DNA"/>
</dbReference>
<comment type="function">
    <text evidence="4">Methylates the class 1 translation termination release factors RF1/PrfA and RF2/PrfB on the glutamine residue of the universally conserved GGQ motif.</text>
</comment>
<feature type="domain" description="Release factor glutamine methyltransferase N-terminal" evidence="6">
    <location>
        <begin position="11"/>
        <end position="80"/>
    </location>
</feature>
<dbReference type="InterPro" id="IPR040758">
    <property type="entry name" value="PrmC_N"/>
</dbReference>
<dbReference type="InterPro" id="IPR025714">
    <property type="entry name" value="Methyltranfer_dom"/>
</dbReference>
<dbReference type="Proteomes" id="UP000248079">
    <property type="component" value="Unassembled WGS sequence"/>
</dbReference>
<dbReference type="HAMAP" id="MF_02126">
    <property type="entry name" value="RF_methyltr_PrmC"/>
    <property type="match status" value="1"/>
</dbReference>
<proteinExistence type="inferred from homology"/>
<dbReference type="InterPro" id="IPR050320">
    <property type="entry name" value="N5-glutamine_MTase"/>
</dbReference>
<dbReference type="NCBIfam" id="TIGR03534">
    <property type="entry name" value="RF_mod_PrmC"/>
    <property type="match status" value="1"/>
</dbReference>
<keyword evidence="8" id="KW-1185">Reference proteome</keyword>
<organism evidence="7 8">
    <name type="scientific">Marinifilum breve</name>
    <dbReference type="NCBI Taxonomy" id="2184082"/>
    <lineage>
        <taxon>Bacteria</taxon>
        <taxon>Pseudomonadati</taxon>
        <taxon>Bacteroidota</taxon>
        <taxon>Bacteroidia</taxon>
        <taxon>Marinilabiliales</taxon>
        <taxon>Marinifilaceae</taxon>
    </lineage>
</organism>
<keyword evidence="2 4" id="KW-0808">Transferase</keyword>
<reference evidence="7 8" key="1">
    <citation type="submission" date="2018-05" db="EMBL/GenBank/DDBJ databases">
        <title>Marinifilum breve JC075T sp. nov., a marine bacterium isolated from Yongle Blue Hole in the South China Sea.</title>
        <authorList>
            <person name="Fu T."/>
        </authorList>
    </citation>
    <scope>NUCLEOTIDE SEQUENCE [LARGE SCALE GENOMIC DNA]</scope>
    <source>
        <strain evidence="7 8">JC075</strain>
    </source>
</reference>
<dbReference type="InterPro" id="IPR019874">
    <property type="entry name" value="RF_methyltr_PrmC"/>
</dbReference>
<comment type="catalytic activity">
    <reaction evidence="4">
        <text>L-glutaminyl-[peptide chain release factor] + S-adenosyl-L-methionine = N(5)-methyl-L-glutaminyl-[peptide chain release factor] + S-adenosyl-L-homocysteine + H(+)</text>
        <dbReference type="Rhea" id="RHEA:42896"/>
        <dbReference type="Rhea" id="RHEA-COMP:10271"/>
        <dbReference type="Rhea" id="RHEA-COMP:10272"/>
        <dbReference type="ChEBI" id="CHEBI:15378"/>
        <dbReference type="ChEBI" id="CHEBI:30011"/>
        <dbReference type="ChEBI" id="CHEBI:57856"/>
        <dbReference type="ChEBI" id="CHEBI:59789"/>
        <dbReference type="ChEBI" id="CHEBI:61891"/>
        <dbReference type="EC" id="2.1.1.297"/>
    </reaction>
</comment>
<dbReference type="CDD" id="cd02440">
    <property type="entry name" value="AdoMet_MTases"/>
    <property type="match status" value="1"/>
</dbReference>
<dbReference type="Pfam" id="PF13847">
    <property type="entry name" value="Methyltransf_31"/>
    <property type="match status" value="1"/>
</dbReference>
<dbReference type="EC" id="2.1.1.297" evidence="4"/>